<dbReference type="InterPro" id="IPR032447">
    <property type="entry name" value="Cyclin-A_N"/>
</dbReference>
<evidence type="ECO:0000313" key="4">
    <source>
        <dbReference type="Proteomes" id="UP000694399"/>
    </source>
</evidence>
<sequence>LPGISTPRPAAFEGGWVLQEDQENINPEKAEPAQQPPARPGWEPTPPSTTVEPKTGWVAPLKDLPLNDEHAPVPPWKANSQQPALTIHVDEAEEETQKRPPPSRNKTEHENVLAFSSAITLSGPRKLLVPLHYPVDGSSESPHTMGKLH</sequence>
<name>A0A8C8XCF1_PANLE</name>
<organism evidence="3 4">
    <name type="scientific">Panthera leo</name>
    <name type="common">Lion</name>
    <dbReference type="NCBI Taxonomy" id="9689"/>
    <lineage>
        <taxon>Eukaryota</taxon>
        <taxon>Metazoa</taxon>
        <taxon>Chordata</taxon>
        <taxon>Craniata</taxon>
        <taxon>Vertebrata</taxon>
        <taxon>Euteleostomi</taxon>
        <taxon>Mammalia</taxon>
        <taxon>Eutheria</taxon>
        <taxon>Laurasiatheria</taxon>
        <taxon>Carnivora</taxon>
        <taxon>Feliformia</taxon>
        <taxon>Felidae</taxon>
        <taxon>Pantherinae</taxon>
        <taxon>Panthera</taxon>
    </lineage>
</organism>
<accession>A0A8C8XCF1</accession>
<reference evidence="3" key="1">
    <citation type="journal article" date="2019" name="bioRxiv">
        <title>Long live the king: chromosome-level assembly of the lion (Panthera leo) using linked-read, Hi-C, and long read data.</title>
        <authorList>
            <person name="Armstrong E.E."/>
            <person name="Taylor R.W."/>
            <person name="Miller D.E."/>
            <person name="Kaelin C."/>
            <person name="Barsh G."/>
            <person name="Hadly E.A."/>
            <person name="Petrov D."/>
        </authorList>
    </citation>
    <scope>NUCLEOTIDE SEQUENCE [LARGE SCALE GENOMIC DNA]</scope>
</reference>
<dbReference type="Ensembl" id="ENSPLOT00000018672.1">
    <property type="protein sequence ID" value="ENSPLOP00000016857.1"/>
    <property type="gene ID" value="ENSPLOG00000012345.1"/>
</dbReference>
<evidence type="ECO:0000259" key="2">
    <source>
        <dbReference type="Pfam" id="PF16500"/>
    </source>
</evidence>
<keyword evidence="4" id="KW-1185">Reference proteome</keyword>
<dbReference type="Proteomes" id="UP000694399">
    <property type="component" value="Chromosome D4"/>
</dbReference>
<evidence type="ECO:0000256" key="1">
    <source>
        <dbReference type="SAM" id="MobiDB-lite"/>
    </source>
</evidence>
<reference evidence="3" key="3">
    <citation type="submission" date="2025-09" db="UniProtKB">
        <authorList>
            <consortium name="Ensembl"/>
        </authorList>
    </citation>
    <scope>IDENTIFICATION</scope>
</reference>
<reference evidence="3" key="2">
    <citation type="submission" date="2025-08" db="UniProtKB">
        <authorList>
            <consortium name="Ensembl"/>
        </authorList>
    </citation>
    <scope>IDENTIFICATION</scope>
</reference>
<dbReference type="AlphaFoldDB" id="A0A8C8XCF1"/>
<proteinExistence type="predicted"/>
<dbReference type="OMA" id="HWKASSK"/>
<feature type="region of interest" description="Disordered" evidence="1">
    <location>
        <begin position="1"/>
        <end position="110"/>
    </location>
</feature>
<dbReference type="GeneTree" id="ENSGT00940000155372"/>
<feature type="compositionally biased region" description="Pro residues" evidence="1">
    <location>
        <begin position="34"/>
        <end position="47"/>
    </location>
</feature>
<evidence type="ECO:0000313" key="3">
    <source>
        <dbReference type="Ensembl" id="ENSPLOP00000016857.1"/>
    </source>
</evidence>
<protein>
    <recommendedName>
        <fullName evidence="2">Cyclin-A N-terminal APC/C binding region domain-containing protein</fullName>
    </recommendedName>
</protein>
<feature type="domain" description="Cyclin-A N-terminal APC/C binding region" evidence="2">
    <location>
        <begin position="45"/>
        <end position="145"/>
    </location>
</feature>
<dbReference type="Pfam" id="PF16500">
    <property type="entry name" value="Cyclin_N2"/>
    <property type="match status" value="1"/>
</dbReference>